<organism evidence="4 5">
    <name type="scientific">Pontibacter silvestris</name>
    <dbReference type="NCBI Taxonomy" id="2305183"/>
    <lineage>
        <taxon>Bacteria</taxon>
        <taxon>Pseudomonadati</taxon>
        <taxon>Bacteroidota</taxon>
        <taxon>Cytophagia</taxon>
        <taxon>Cytophagales</taxon>
        <taxon>Hymenobacteraceae</taxon>
        <taxon>Pontibacter</taxon>
    </lineage>
</organism>
<evidence type="ECO:0000259" key="3">
    <source>
        <dbReference type="Pfam" id="PF22848"/>
    </source>
</evidence>
<comment type="caution">
    <text evidence="4">The sequence shown here is derived from an EMBL/GenBank/DDBJ whole genome shotgun (WGS) entry which is preliminary data.</text>
</comment>
<dbReference type="NCBIfam" id="TIGR04183">
    <property type="entry name" value="Por_Secre_tail"/>
    <property type="match status" value="1"/>
</dbReference>
<evidence type="ECO:0000256" key="1">
    <source>
        <dbReference type="SAM" id="SignalP"/>
    </source>
</evidence>
<feature type="signal peptide" evidence="1">
    <location>
        <begin position="1"/>
        <end position="25"/>
    </location>
</feature>
<sequence length="698" mass="78287">MIKSYLIKRLLFIIPLIAFTIEGFAQDTYTINVDANKLTKVLSDNPIGINMDYLVDDDSYDPEGRTISTKDALKNLNVSMLRFPGGEKADNYLWSQSPFTSINPSLSSKGKCYFPNSEFQFTKDDTATLEETTLDFEEFMKLVDYTGAEPFIVVNGDGQYEARDSNCKGDSLASRSYLIKVAKAWVKYAKDHKYNIKYWMIGNESWNKTITAAQYRDDVIDFATAMKEADPDIKIVVNGKDLNRDNMNWWATLLNNEKAASLIDYLGISAFPVYVWDGYNDYKDGVPDLTKEIRKAKEAINNSAYARDRVRLLISETNSMDWGPFFEKGQGWTSWANDVGHALIAFDIIGKQIVDDKVDFTLFWTTRYFNYNYEFNLPIYNALSSDGSLQANGKAISLWGKYLLDKVGSITNATDGSYIVSYATKDENYLNVFLINKDDQNSKKVALNLNNFSNSGSASVSVFKGSSIVDIEPDIIESIGSIKADEGSNKTGFSITVDPASITVLQFSSDSLPVELVYFKAQRKNNDVELTWQTASERDNAGFEVQVSDNEAKSFRTLAFIKSSSGGNSMVPISYSFLDQEAGKSGSRYYRLKQTDFDGKVTYSAIKSVEFEVQDQKALVYPNPFGSSFNFSITSKSEEEVNISVVNTLGKVVLEDKVKAHAGENKIPVELGNRYAAGVYFLRVSSESCKQTFKILKR</sequence>
<dbReference type="InterPro" id="IPR017853">
    <property type="entry name" value="GH"/>
</dbReference>
<dbReference type="InterPro" id="IPR013783">
    <property type="entry name" value="Ig-like_fold"/>
</dbReference>
<dbReference type="Proteomes" id="UP001597369">
    <property type="component" value="Unassembled WGS sequence"/>
</dbReference>
<evidence type="ECO:0000313" key="5">
    <source>
        <dbReference type="Proteomes" id="UP001597369"/>
    </source>
</evidence>
<keyword evidence="5" id="KW-1185">Reference proteome</keyword>
<keyword evidence="1" id="KW-0732">Signal</keyword>
<dbReference type="InterPro" id="IPR055235">
    <property type="entry name" value="ASD1_cat"/>
</dbReference>
<dbReference type="PANTHER" id="PTHR43576">
    <property type="entry name" value="ALPHA-L-ARABINOFURANOSIDASE C-RELATED"/>
    <property type="match status" value="1"/>
</dbReference>
<name>A0ABW4WX78_9BACT</name>
<dbReference type="Gene3D" id="2.60.40.1180">
    <property type="entry name" value="Golgi alpha-mannosidase II"/>
    <property type="match status" value="1"/>
</dbReference>
<evidence type="ECO:0000259" key="2">
    <source>
        <dbReference type="Pfam" id="PF18962"/>
    </source>
</evidence>
<dbReference type="Pfam" id="PF22848">
    <property type="entry name" value="ASD1_dom"/>
    <property type="match status" value="1"/>
</dbReference>
<gene>
    <name evidence="4" type="ORF">ACFSKU_10625</name>
</gene>
<proteinExistence type="predicted"/>
<dbReference type="Gene3D" id="2.60.40.10">
    <property type="entry name" value="Immunoglobulins"/>
    <property type="match status" value="1"/>
</dbReference>
<feature type="domain" description="Secretion system C-terminal sorting" evidence="2">
    <location>
        <begin position="620"/>
        <end position="694"/>
    </location>
</feature>
<dbReference type="SUPFAM" id="SSF51445">
    <property type="entry name" value="(Trans)glycosidases"/>
    <property type="match status" value="1"/>
</dbReference>
<dbReference type="RefSeq" id="WP_229960769.1">
    <property type="nucleotide sequence ID" value="NZ_JAJJWI010000009.1"/>
</dbReference>
<evidence type="ECO:0000313" key="4">
    <source>
        <dbReference type="EMBL" id="MFD2067337.1"/>
    </source>
</evidence>
<dbReference type="InterPro" id="IPR026444">
    <property type="entry name" value="Secre_tail"/>
</dbReference>
<dbReference type="PANTHER" id="PTHR43576:SF3">
    <property type="entry name" value="ALPHA-L-ARABINOFURANOSIDASE C"/>
    <property type="match status" value="1"/>
</dbReference>
<dbReference type="Gene3D" id="3.20.20.80">
    <property type="entry name" value="Glycosidases"/>
    <property type="match status" value="1"/>
</dbReference>
<dbReference type="InterPro" id="IPR013780">
    <property type="entry name" value="Glyco_hydro_b"/>
</dbReference>
<dbReference type="Pfam" id="PF18962">
    <property type="entry name" value="Por_Secre_tail"/>
    <property type="match status" value="1"/>
</dbReference>
<accession>A0ABW4WX78</accession>
<protein>
    <submittedName>
        <fullName evidence="4">T9SS type A sorting domain-containing protein</fullName>
    </submittedName>
</protein>
<feature type="domain" description="Alpha-L-arabinofuranosidase 1 catalytic" evidence="3">
    <location>
        <begin position="73"/>
        <end position="244"/>
    </location>
</feature>
<dbReference type="EMBL" id="JBHUHV010000029">
    <property type="protein sequence ID" value="MFD2067337.1"/>
    <property type="molecule type" value="Genomic_DNA"/>
</dbReference>
<reference evidence="5" key="1">
    <citation type="journal article" date="2019" name="Int. J. Syst. Evol. Microbiol.">
        <title>The Global Catalogue of Microorganisms (GCM) 10K type strain sequencing project: providing services to taxonomists for standard genome sequencing and annotation.</title>
        <authorList>
            <consortium name="The Broad Institute Genomics Platform"/>
            <consortium name="The Broad Institute Genome Sequencing Center for Infectious Disease"/>
            <person name="Wu L."/>
            <person name="Ma J."/>
        </authorList>
    </citation>
    <scope>NUCLEOTIDE SEQUENCE [LARGE SCALE GENOMIC DNA]</scope>
    <source>
        <strain evidence="5">JCM 16545</strain>
    </source>
</reference>
<feature type="chain" id="PRO_5046754831" evidence="1">
    <location>
        <begin position="26"/>
        <end position="698"/>
    </location>
</feature>